<evidence type="ECO:0000313" key="4">
    <source>
        <dbReference type="EMBL" id="KZL16552.1"/>
    </source>
</evidence>
<dbReference type="PANTHER" id="PTHR43420">
    <property type="entry name" value="ACETYLTRANSFERASE"/>
    <property type="match status" value="1"/>
</dbReference>
<gene>
    <name evidence="4" type="ORF">PsAD2_03426</name>
</gene>
<dbReference type="InterPro" id="IPR016181">
    <property type="entry name" value="Acyl_CoA_acyltransferase"/>
</dbReference>
<dbReference type="STRING" id="989403.SAMN05421798_10220"/>
<dbReference type="Pfam" id="PF24553">
    <property type="entry name" value="Rv0428c_C"/>
    <property type="match status" value="1"/>
</dbReference>
<dbReference type="CDD" id="cd04301">
    <property type="entry name" value="NAT_SF"/>
    <property type="match status" value="1"/>
</dbReference>
<accession>A0A165WI77</accession>
<evidence type="ECO:0000256" key="1">
    <source>
        <dbReference type="ARBA" id="ARBA00022679"/>
    </source>
</evidence>
<dbReference type="PANTHER" id="PTHR43420:SF47">
    <property type="entry name" value="N-ACETYLTRANSFERASE DOMAIN-CONTAINING PROTEIN"/>
    <property type="match status" value="1"/>
</dbReference>
<name>A0A165WI77_9HYPH</name>
<evidence type="ECO:0000259" key="3">
    <source>
        <dbReference type="PROSITE" id="PS51186"/>
    </source>
</evidence>
<dbReference type="PATRIC" id="fig|989403.3.peg.3692"/>
<keyword evidence="2" id="KW-0012">Acyltransferase</keyword>
<dbReference type="EMBL" id="LMCB01000047">
    <property type="protein sequence ID" value="KZL16552.1"/>
    <property type="molecule type" value="Genomic_DNA"/>
</dbReference>
<dbReference type="InterPro" id="IPR056935">
    <property type="entry name" value="Rv0428c-like_C"/>
</dbReference>
<reference evidence="4 5" key="1">
    <citation type="journal article" date="2016" name="Front. Microbiol.">
        <title>Comparative Genomic Analysis Reveals a Diverse Repertoire of Genes Involved in Prokaryote-Eukaryote Interactions within the Pseudovibrio Genus.</title>
        <authorList>
            <person name="Romano S."/>
            <person name="Fernandez-Guerra A."/>
            <person name="Reen F.J."/>
            <person name="Glockner F.O."/>
            <person name="Crowley S.P."/>
            <person name="O'Sullivan O."/>
            <person name="Cotter P.D."/>
            <person name="Adams C."/>
            <person name="Dobson A.D."/>
            <person name="O'Gara F."/>
        </authorList>
    </citation>
    <scope>NUCLEOTIDE SEQUENCE [LARGE SCALE GENOMIC DNA]</scope>
    <source>
        <strain evidence="4 5">Ad2</strain>
    </source>
</reference>
<dbReference type="InterPro" id="IPR000182">
    <property type="entry name" value="GNAT_dom"/>
</dbReference>
<dbReference type="Gene3D" id="3.40.630.30">
    <property type="match status" value="1"/>
</dbReference>
<proteinExistence type="predicted"/>
<dbReference type="PROSITE" id="PS51186">
    <property type="entry name" value="GNAT"/>
    <property type="match status" value="1"/>
</dbReference>
<sequence length="275" mass="30715">MVTTEVKRVQPRQPKCDMETLYRLEQANINCFPSLMAHHDGSWISRISPGSSARRNNSLNFYDTNDCDEAESRLNAARMRFKRLGSKFHVRWTPLVPQDVDQVLDAQKYTRIDETQVLSRSIWGLGDTEVPEGFQLTRVPLDEWIYKFAQASGADGGAPLSSAHQALLEVLSKVTVELLGLVLETHEGTPAAALLGVIDGDMLGIFDVVTRDEYRRQGLAYTLMCEVQRLGAEAGAETAWLQVVAENAAACALYEALGYREAYAYHYCRTPPDLI</sequence>
<dbReference type="InterPro" id="IPR050680">
    <property type="entry name" value="YpeA/RimI_acetyltransf"/>
</dbReference>
<dbReference type="GO" id="GO:0016747">
    <property type="term" value="F:acyltransferase activity, transferring groups other than amino-acyl groups"/>
    <property type="evidence" value="ECO:0007669"/>
    <property type="project" value="InterPro"/>
</dbReference>
<evidence type="ECO:0000313" key="5">
    <source>
        <dbReference type="Proteomes" id="UP000076577"/>
    </source>
</evidence>
<feature type="domain" description="N-acetyltransferase" evidence="3">
    <location>
        <begin position="131"/>
        <end position="275"/>
    </location>
</feature>
<organism evidence="4 5">
    <name type="scientific">Pseudovibrio axinellae</name>
    <dbReference type="NCBI Taxonomy" id="989403"/>
    <lineage>
        <taxon>Bacteria</taxon>
        <taxon>Pseudomonadati</taxon>
        <taxon>Pseudomonadota</taxon>
        <taxon>Alphaproteobacteria</taxon>
        <taxon>Hyphomicrobiales</taxon>
        <taxon>Stappiaceae</taxon>
        <taxon>Pseudovibrio</taxon>
    </lineage>
</organism>
<protein>
    <submittedName>
        <fullName evidence="4">Putative acetyltransferase</fullName>
    </submittedName>
</protein>
<evidence type="ECO:0000256" key="2">
    <source>
        <dbReference type="ARBA" id="ARBA00023315"/>
    </source>
</evidence>
<comment type="caution">
    <text evidence="4">The sequence shown here is derived from an EMBL/GenBank/DDBJ whole genome shotgun (WGS) entry which is preliminary data.</text>
</comment>
<dbReference type="AlphaFoldDB" id="A0A165WI77"/>
<keyword evidence="1 4" id="KW-0808">Transferase</keyword>
<keyword evidence="5" id="KW-1185">Reference proteome</keyword>
<dbReference type="OrthoDB" id="9775595at2"/>
<dbReference type="SUPFAM" id="SSF55729">
    <property type="entry name" value="Acyl-CoA N-acyltransferases (Nat)"/>
    <property type="match status" value="1"/>
</dbReference>
<dbReference type="Proteomes" id="UP000076577">
    <property type="component" value="Unassembled WGS sequence"/>
</dbReference>